<dbReference type="RefSeq" id="WP_306927876.1">
    <property type="nucleotide sequence ID" value="NZ_JAUTBL010000001.1"/>
</dbReference>
<dbReference type="EMBL" id="JAUTBL010000001">
    <property type="protein sequence ID" value="MDQ1183142.1"/>
    <property type="molecule type" value="Genomic_DNA"/>
</dbReference>
<organism evidence="2 3">
    <name type="scientific">Agrobacterium larrymoorei</name>
    <dbReference type="NCBI Taxonomy" id="160699"/>
    <lineage>
        <taxon>Bacteria</taxon>
        <taxon>Pseudomonadati</taxon>
        <taxon>Pseudomonadota</taxon>
        <taxon>Alphaproteobacteria</taxon>
        <taxon>Hyphomicrobiales</taxon>
        <taxon>Rhizobiaceae</taxon>
        <taxon>Rhizobium/Agrobacterium group</taxon>
        <taxon>Agrobacterium</taxon>
    </lineage>
</organism>
<comment type="caution">
    <text evidence="2">The sequence shown here is derived from an EMBL/GenBank/DDBJ whole genome shotgun (WGS) entry which is preliminary data.</text>
</comment>
<name>A0ABU0UE18_9HYPH</name>
<reference evidence="2 3" key="1">
    <citation type="submission" date="2023-07" db="EMBL/GenBank/DDBJ databases">
        <title>Functional and genomic diversity of the sorghum phyllosphere microbiome.</title>
        <authorList>
            <person name="Shade A."/>
        </authorList>
    </citation>
    <scope>NUCLEOTIDE SEQUENCE [LARGE SCALE GENOMIC DNA]</scope>
    <source>
        <strain evidence="2 3">SORGH_AS_1126</strain>
    </source>
</reference>
<feature type="compositionally biased region" description="Low complexity" evidence="1">
    <location>
        <begin position="712"/>
        <end position="736"/>
    </location>
</feature>
<feature type="compositionally biased region" description="Pro residues" evidence="1">
    <location>
        <begin position="737"/>
        <end position="746"/>
    </location>
</feature>
<feature type="region of interest" description="Disordered" evidence="1">
    <location>
        <begin position="712"/>
        <end position="746"/>
    </location>
</feature>
<proteinExistence type="predicted"/>
<protein>
    <recommendedName>
        <fullName evidence="4">Portal protein</fullName>
    </recommendedName>
</protein>
<evidence type="ECO:0000313" key="2">
    <source>
        <dbReference type="EMBL" id="MDQ1183142.1"/>
    </source>
</evidence>
<dbReference type="InterPro" id="IPR056909">
    <property type="entry name" value="SU10_portal"/>
</dbReference>
<evidence type="ECO:0000256" key="1">
    <source>
        <dbReference type="SAM" id="MobiDB-lite"/>
    </source>
</evidence>
<accession>A0ABU0UE18</accession>
<evidence type="ECO:0008006" key="4">
    <source>
        <dbReference type="Google" id="ProtNLM"/>
    </source>
</evidence>
<sequence>MAKITKIKKFDEDAITRSIALALKEAVGVSVTNIANKQEEALKLYMREPFATDKAGDGKSKWISADVQERTDWATAQLIRVFDSQNQVVSFCPNEPNDQPIADQMTDVCNFVVRSKNSHVAMLSPWSKNGFLTGFGVITVEFRREREELREELLRGVADAQLVDLVAQEEAGQIVIEERGEPYDAPTQKLPGLPEELEAIASQMQRKVRDIKIRRIREFPQMNIVNLAPEDFIVSKDAQIDQQSGGIKAKLQGHKRVISRSELVEMGFGERKVALIPLADADTDGMSLQRSKATDYDDGTGEVEDDVTVYEVYTKTDIGSGKRRHYRMVLGGDLENKPVLLHYEEVSKFYPYAAFVPFPIPNTLFGQGMVDRVGPTQRLVSQITRAQHDNLNKSVNPITVYNPDLVRADDLLNIHAGKAIRSEDPSAGISWVQHPFTAMQAQPLLESLKQDLDYTTGVGGALASVNASDLQNTTATANAQRASSQQMLVEQVCREFADTGYRYLYRIIIDQFQQNPEDAEIYIRRLTGSYTPIQIDMWDADMDVTANVAFGVTDKIGNSANLQQVLALQTQFQPMGLANPQTLYTTATKIAENAGFKNAQAFFVDPSTLPPQPPAPPPPDPNSALIEQMRIKGELDAAAKQKEYEFQWNKLRMEDDLKRDQMAQDLEIKRAEIEAKYQAQVNIARIQQEQARERNDLDFAVAANEAQTQIKEAQQQQAQQEQAAAAQAAQQQAMMPPQAPQMPPQF</sequence>
<evidence type="ECO:0000313" key="3">
    <source>
        <dbReference type="Proteomes" id="UP001224781"/>
    </source>
</evidence>
<dbReference type="Proteomes" id="UP001224781">
    <property type="component" value="Unassembled WGS sequence"/>
</dbReference>
<gene>
    <name evidence="2" type="ORF">QE408_000264</name>
</gene>
<dbReference type="Pfam" id="PF23899">
    <property type="entry name" value="SU10_portal"/>
    <property type="match status" value="1"/>
</dbReference>
<keyword evidence="3" id="KW-1185">Reference proteome</keyword>